<evidence type="ECO:0000313" key="4">
    <source>
        <dbReference type="Proteomes" id="UP000095401"/>
    </source>
</evidence>
<protein>
    <recommendedName>
        <fullName evidence="2">HDOD domain-containing protein</fullName>
    </recommendedName>
</protein>
<dbReference type="PANTHER" id="PTHR33525:SF3">
    <property type="entry name" value="RIBONUCLEASE Y"/>
    <property type="match status" value="1"/>
</dbReference>
<dbReference type="Proteomes" id="UP000095401">
    <property type="component" value="Chromosome"/>
</dbReference>
<evidence type="ECO:0000259" key="2">
    <source>
        <dbReference type="PROSITE" id="PS51833"/>
    </source>
</evidence>
<dbReference type="InterPro" id="IPR013976">
    <property type="entry name" value="HDOD"/>
</dbReference>
<dbReference type="InterPro" id="IPR029016">
    <property type="entry name" value="GAF-like_dom_sf"/>
</dbReference>
<dbReference type="AlphaFoldDB" id="A0A1D8IL47"/>
<evidence type="ECO:0000313" key="3">
    <source>
        <dbReference type="EMBL" id="AOU97208.1"/>
    </source>
</evidence>
<evidence type="ECO:0000256" key="1">
    <source>
        <dbReference type="SAM" id="MobiDB-lite"/>
    </source>
</evidence>
<name>A0A1D8IL47_9GAMM</name>
<reference evidence="4" key="1">
    <citation type="submission" date="2016-09" db="EMBL/GenBank/DDBJ databases">
        <title>Acidihalobacter prosperus F5.</title>
        <authorList>
            <person name="Khaleque H.N."/>
            <person name="Ramsay J.P."/>
            <person name="Kaksonen A.H."/>
            <person name="Boxall N.J."/>
            <person name="Watkin E.L.J."/>
        </authorList>
    </citation>
    <scope>NUCLEOTIDE SEQUENCE [LARGE SCALE GENOMIC DNA]</scope>
    <source>
        <strain evidence="4">F5</strain>
    </source>
</reference>
<feature type="region of interest" description="Disordered" evidence="1">
    <location>
        <begin position="454"/>
        <end position="473"/>
    </location>
</feature>
<dbReference type="Gene3D" id="3.30.450.40">
    <property type="match status" value="1"/>
</dbReference>
<dbReference type="RefSeq" id="WP_070077596.1">
    <property type="nucleotide sequence ID" value="NZ_CP017415.1"/>
</dbReference>
<proteinExistence type="predicted"/>
<organism evidence="3 4">
    <name type="scientific">Acidihalobacter yilgarnensis</name>
    <dbReference type="NCBI Taxonomy" id="2819280"/>
    <lineage>
        <taxon>Bacteria</taxon>
        <taxon>Pseudomonadati</taxon>
        <taxon>Pseudomonadota</taxon>
        <taxon>Gammaproteobacteria</taxon>
        <taxon>Chromatiales</taxon>
        <taxon>Ectothiorhodospiraceae</taxon>
        <taxon>Acidihalobacter</taxon>
    </lineage>
</organism>
<dbReference type="InterPro" id="IPR052340">
    <property type="entry name" value="RNase_Y/CdgJ"/>
</dbReference>
<dbReference type="Gene3D" id="1.10.3210.10">
    <property type="entry name" value="Hypothetical protein af1432"/>
    <property type="match status" value="1"/>
</dbReference>
<feature type="compositionally biased region" description="Low complexity" evidence="1">
    <location>
        <begin position="462"/>
        <end position="473"/>
    </location>
</feature>
<dbReference type="Pfam" id="PF08668">
    <property type="entry name" value="HDOD"/>
    <property type="match status" value="1"/>
</dbReference>
<dbReference type="KEGG" id="aprs:BI364_03605"/>
<dbReference type="SUPFAM" id="SSF109604">
    <property type="entry name" value="HD-domain/PDEase-like"/>
    <property type="match status" value="1"/>
</dbReference>
<dbReference type="PANTHER" id="PTHR33525">
    <property type="match status" value="1"/>
</dbReference>
<keyword evidence="4" id="KW-1185">Reference proteome</keyword>
<dbReference type="PROSITE" id="PS51833">
    <property type="entry name" value="HDOD"/>
    <property type="match status" value="1"/>
</dbReference>
<feature type="domain" description="HDOD" evidence="2">
    <location>
        <begin position="6"/>
        <end position="201"/>
    </location>
</feature>
<accession>A0A1D8IL47</accession>
<dbReference type="EMBL" id="CP017415">
    <property type="protein sequence ID" value="AOU97208.1"/>
    <property type="molecule type" value="Genomic_DNA"/>
</dbReference>
<sequence>MQKPEFPCLPGTIARLNTLANDQKLSAKQLGRAIATDPALAAAVVYHAMHVQHRHLGNPLSTLRQASMMLGIKTVTELAEALPQATERMQGARLQHYLTLMGRSALGGILALSVARERRDLEPGEVALAGLLFPLGELALWAVSPVEMETLSTLLSQPGVQAQEAEYVVFGTGIEDAGRTLAEAWDLPELLCRSLEPTNALQPRALGVMLAAKIAWHAISRWEGAGLTSDLRLMASYLGMNQSGLAVLIDGGIMEFNARCQEYGLPPTPLLKHVPFQEPKSQEAAFCLAPQPEVFSRVEDRLASLNREQHAAILESFIFALHRGLGLNRVIYARLERDPFPVLTAEAVIGTDYEPEFNRFKLSLEGGHLFSRLMAKPMAFWLKGRSQKAAWNLVPTEIRNLTGTDQFLACSIFVQGHAVGMVYADRRHASCGIDERTFDHFKQVCRMAVKALSRAPEPASPEPAEQQATNPST</sequence>
<gene>
    <name evidence="3" type="ORF">BI364_03605</name>
</gene>